<sequence length="230" mass="27317">MSANEVEERIKNSRKKHEERMKRLRNLHAQRNEARQLNHKEVVEEDRRSKLPSNWEARKQRAQWVLDDEAAREEAKSKGEDYDRIKLLNIPANVCEKIEKKNKRKMPDEGFSDFEQAAIRKYNRLIRNHKVDIEAYNEQKEKLGAAMYNGPNPVLLGIVNDSSTAIDHMVDDLEKQIIKRDKYSRRRMHNDDTDIDYINERNMKFNKKLERFYGAHTAEIKQNLERGTAV</sequence>
<evidence type="ECO:0000313" key="11">
    <source>
        <dbReference type="Proteomes" id="UP001372834"/>
    </source>
</evidence>
<comment type="subcellular location">
    <subcellularLocation>
        <location evidence="1 7">Nucleus</location>
    </subcellularLocation>
</comment>
<dbReference type="Pfam" id="PF08231">
    <property type="entry name" value="SYF2"/>
    <property type="match status" value="1"/>
</dbReference>
<evidence type="ECO:0000256" key="1">
    <source>
        <dbReference type="ARBA" id="ARBA00004123"/>
    </source>
</evidence>
<evidence type="ECO:0000256" key="4">
    <source>
        <dbReference type="ARBA" id="ARBA00022728"/>
    </source>
</evidence>
<dbReference type="InterPro" id="IPR013260">
    <property type="entry name" value="mRNA_splic_SYF2"/>
</dbReference>
<keyword evidence="8" id="KW-0175">Coiled coil</keyword>
<evidence type="ECO:0000256" key="6">
    <source>
        <dbReference type="ARBA" id="ARBA00023242"/>
    </source>
</evidence>
<dbReference type="AlphaFoldDB" id="A0AAN8NY95"/>
<reference evidence="10 11" key="1">
    <citation type="submission" date="2023-10" db="EMBL/GenBank/DDBJ databases">
        <title>Genomes of two closely related lineages of the louse Polyplax serrata with different host specificities.</title>
        <authorList>
            <person name="Martinu J."/>
            <person name="Tarabai H."/>
            <person name="Stefka J."/>
            <person name="Hypsa V."/>
        </authorList>
    </citation>
    <scope>NUCLEOTIDE SEQUENCE [LARGE SCALE GENOMIC DNA]</scope>
    <source>
        <strain evidence="10">HR10_N</strain>
    </source>
</reference>
<feature type="region of interest" description="Disordered" evidence="9">
    <location>
        <begin position="1"/>
        <end position="20"/>
    </location>
</feature>
<dbReference type="GO" id="GO:0000398">
    <property type="term" value="P:mRNA splicing, via spliceosome"/>
    <property type="evidence" value="ECO:0007669"/>
    <property type="project" value="UniProtKB-UniRule"/>
</dbReference>
<evidence type="ECO:0000256" key="9">
    <source>
        <dbReference type="SAM" id="MobiDB-lite"/>
    </source>
</evidence>
<evidence type="ECO:0000256" key="2">
    <source>
        <dbReference type="ARBA" id="ARBA00010028"/>
    </source>
</evidence>
<keyword evidence="5 7" id="KW-0508">mRNA splicing</keyword>
<dbReference type="GO" id="GO:0071014">
    <property type="term" value="C:post-mRNA release spliceosomal complex"/>
    <property type="evidence" value="ECO:0007669"/>
    <property type="project" value="TreeGrafter"/>
</dbReference>
<feature type="coiled-coil region" evidence="8">
    <location>
        <begin position="119"/>
        <end position="146"/>
    </location>
</feature>
<organism evidence="10 11">
    <name type="scientific">Polyplax serrata</name>
    <name type="common">Common mouse louse</name>
    <dbReference type="NCBI Taxonomy" id="468196"/>
    <lineage>
        <taxon>Eukaryota</taxon>
        <taxon>Metazoa</taxon>
        <taxon>Ecdysozoa</taxon>
        <taxon>Arthropoda</taxon>
        <taxon>Hexapoda</taxon>
        <taxon>Insecta</taxon>
        <taxon>Pterygota</taxon>
        <taxon>Neoptera</taxon>
        <taxon>Paraneoptera</taxon>
        <taxon>Psocodea</taxon>
        <taxon>Troctomorpha</taxon>
        <taxon>Phthiraptera</taxon>
        <taxon>Anoplura</taxon>
        <taxon>Polyplacidae</taxon>
        <taxon>Polyplax</taxon>
    </lineage>
</organism>
<evidence type="ECO:0000256" key="7">
    <source>
        <dbReference type="RuleBase" id="RU367148"/>
    </source>
</evidence>
<dbReference type="GO" id="GO:0000974">
    <property type="term" value="C:Prp19 complex"/>
    <property type="evidence" value="ECO:0007669"/>
    <property type="project" value="TreeGrafter"/>
</dbReference>
<keyword evidence="4 7" id="KW-0747">Spliceosome</keyword>
<comment type="caution">
    <text evidence="10">The sequence shown here is derived from an EMBL/GenBank/DDBJ whole genome shotgun (WGS) entry which is preliminary data.</text>
</comment>
<keyword evidence="3 7" id="KW-0507">mRNA processing</keyword>
<evidence type="ECO:0000256" key="8">
    <source>
        <dbReference type="SAM" id="Coils"/>
    </source>
</evidence>
<dbReference type="PANTHER" id="PTHR13264:SF5">
    <property type="entry name" value="PRE-MRNA-SPLICING FACTOR SYF2"/>
    <property type="match status" value="1"/>
</dbReference>
<comment type="subunit">
    <text evidence="7">May be part of a spliceosome complex.</text>
</comment>
<keyword evidence="6 7" id="KW-0539">Nucleus</keyword>
<evidence type="ECO:0000313" key="10">
    <source>
        <dbReference type="EMBL" id="KAK6630485.1"/>
    </source>
</evidence>
<gene>
    <name evidence="10" type="ORF">RUM43_014830</name>
</gene>
<comment type="similarity">
    <text evidence="2 7">Belongs to the SYF2 family.</text>
</comment>
<evidence type="ECO:0000256" key="3">
    <source>
        <dbReference type="ARBA" id="ARBA00022664"/>
    </source>
</evidence>
<comment type="function">
    <text evidence="7">Involved in pre-mRNA splicing.</text>
</comment>
<evidence type="ECO:0000256" key="5">
    <source>
        <dbReference type="ARBA" id="ARBA00023187"/>
    </source>
</evidence>
<name>A0AAN8NY95_POLSC</name>
<dbReference type="Proteomes" id="UP001372834">
    <property type="component" value="Unassembled WGS sequence"/>
</dbReference>
<accession>A0AAN8NY95</accession>
<proteinExistence type="inferred from homology"/>
<protein>
    <recommendedName>
        <fullName evidence="7">Pre-mRNA-splicing factor SYF2</fullName>
    </recommendedName>
</protein>
<dbReference type="PANTHER" id="PTHR13264">
    <property type="entry name" value="GCIP-INTERACTING PROTEIN P29"/>
    <property type="match status" value="1"/>
</dbReference>
<dbReference type="GO" id="GO:0071013">
    <property type="term" value="C:catalytic step 2 spliceosome"/>
    <property type="evidence" value="ECO:0007669"/>
    <property type="project" value="TreeGrafter"/>
</dbReference>
<dbReference type="EMBL" id="JAWJWE010000011">
    <property type="protein sequence ID" value="KAK6630485.1"/>
    <property type="molecule type" value="Genomic_DNA"/>
</dbReference>